<evidence type="ECO:0000256" key="2">
    <source>
        <dbReference type="ARBA" id="ARBA00010617"/>
    </source>
</evidence>
<keyword evidence="3 7" id="KW-0479">Metal-binding</keyword>
<dbReference type="PANTHER" id="PTHR24287:SF5">
    <property type="entry name" value="P450, PUTATIVE (EUROFUNG)-RELATED"/>
    <property type="match status" value="1"/>
</dbReference>
<evidence type="ECO:0000313" key="9">
    <source>
        <dbReference type="Proteomes" id="UP000242877"/>
    </source>
</evidence>
<organism evidence="8 9">
    <name type="scientific">Ascosphaera apis ARSEF 7405</name>
    <dbReference type="NCBI Taxonomy" id="392613"/>
    <lineage>
        <taxon>Eukaryota</taxon>
        <taxon>Fungi</taxon>
        <taxon>Dikarya</taxon>
        <taxon>Ascomycota</taxon>
        <taxon>Pezizomycotina</taxon>
        <taxon>Eurotiomycetes</taxon>
        <taxon>Eurotiomycetidae</taxon>
        <taxon>Onygenales</taxon>
        <taxon>Ascosphaeraceae</taxon>
        <taxon>Ascosphaera</taxon>
    </lineage>
</organism>
<dbReference type="AlphaFoldDB" id="A0A166P382"/>
<dbReference type="InterPro" id="IPR036396">
    <property type="entry name" value="Cyt_P450_sf"/>
</dbReference>
<dbReference type="PANTHER" id="PTHR24287">
    <property type="entry name" value="P450, PUTATIVE (EUROFUNG)-RELATED"/>
    <property type="match status" value="1"/>
</dbReference>
<sequence>MARMPISGRHTFHWASRTHGDFKFWRNLMTRPDGSLRWTFEVNPSSKFRVVVTADPENVKAVLATRFSDFGKGADFHDVFESLFGEGIFSVDGQEWQAARKLMRPLFSKDRLVDTTVFEKHTQRLISALGGSRNFPPDNRVVDIQPILYDFTLDASVDYLVGYDMASIVKETEFSEAFDYLRHRVGVFMRAQHFSRFMSHKMYNQFLRVVEDFARPFIQQTLSTVKEGSDKKLADGESFIDSLARFTRNPKEIRDQLVSILIAGRDTTAVTISFCLFELSRRPDIVKRLREEIKTTFGKRLPTYRELKDMRYLTWVLNETLRLYPTIPFNVRSTLRDSSLPHGGGPDGNEPVGVLAGTRIIYSVMDTQRRVDLYPTPEECEAEKMPYYDPLHFVPERWEHWHPKPWTFFPFSGGPRICIGQQFAMTEAAYTVVRILQHYSQIKGLNAPPPGVDPDFTFDITLGTQQPMNCLFIAEDEDRAIDDS</sequence>
<dbReference type="InterPro" id="IPR001128">
    <property type="entry name" value="Cyt_P450"/>
</dbReference>
<evidence type="ECO:0000256" key="7">
    <source>
        <dbReference type="RuleBase" id="RU000461"/>
    </source>
</evidence>
<reference evidence="8 9" key="1">
    <citation type="journal article" date="2016" name="Genome Biol. Evol.">
        <title>Divergent and convergent evolution of fungal pathogenicity.</title>
        <authorList>
            <person name="Shang Y."/>
            <person name="Xiao G."/>
            <person name="Zheng P."/>
            <person name="Cen K."/>
            <person name="Zhan S."/>
            <person name="Wang C."/>
        </authorList>
    </citation>
    <scope>NUCLEOTIDE SEQUENCE [LARGE SCALE GENOMIC DNA]</scope>
    <source>
        <strain evidence="8 9">ARSEF 7405</strain>
    </source>
</reference>
<dbReference type="Proteomes" id="UP000242877">
    <property type="component" value="Unassembled WGS sequence"/>
</dbReference>
<dbReference type="PRINTS" id="PR01239">
    <property type="entry name" value="EP450IICYP52"/>
</dbReference>
<dbReference type="SUPFAM" id="SSF48264">
    <property type="entry name" value="Cytochrome P450"/>
    <property type="match status" value="1"/>
</dbReference>
<dbReference type="PROSITE" id="PS00086">
    <property type="entry name" value="CYTOCHROME_P450"/>
    <property type="match status" value="1"/>
</dbReference>
<dbReference type="EMBL" id="AZGZ01000007">
    <property type="protein sequence ID" value="KZZ94140.1"/>
    <property type="molecule type" value="Genomic_DNA"/>
</dbReference>
<evidence type="ECO:0000256" key="4">
    <source>
        <dbReference type="ARBA" id="ARBA00023002"/>
    </source>
</evidence>
<keyword evidence="5 7" id="KW-0408">Iron</keyword>
<keyword evidence="4 7" id="KW-0560">Oxidoreductase</keyword>
<dbReference type="OrthoDB" id="1470350at2759"/>
<dbReference type="InterPro" id="IPR017972">
    <property type="entry name" value="Cyt_P450_CS"/>
</dbReference>
<keyword evidence="7" id="KW-0349">Heme</keyword>
<dbReference type="VEuPathDB" id="FungiDB:AAP_02233"/>
<dbReference type="InterPro" id="IPR002974">
    <property type="entry name" value="Cyt_P450_E_CYP52_ascomycetes"/>
</dbReference>
<dbReference type="Gene3D" id="1.10.630.10">
    <property type="entry name" value="Cytochrome P450"/>
    <property type="match status" value="1"/>
</dbReference>
<evidence type="ECO:0000256" key="6">
    <source>
        <dbReference type="ARBA" id="ARBA00023033"/>
    </source>
</evidence>
<keyword evidence="6 7" id="KW-0503">Monooxygenase</keyword>
<proteinExistence type="inferred from homology"/>
<evidence type="ECO:0000256" key="5">
    <source>
        <dbReference type="ARBA" id="ARBA00023004"/>
    </source>
</evidence>
<dbReference type="GO" id="GO:0020037">
    <property type="term" value="F:heme binding"/>
    <property type="evidence" value="ECO:0007669"/>
    <property type="project" value="InterPro"/>
</dbReference>
<evidence type="ECO:0000256" key="3">
    <source>
        <dbReference type="ARBA" id="ARBA00022723"/>
    </source>
</evidence>
<keyword evidence="9" id="KW-1185">Reference proteome</keyword>
<comment type="caution">
    <text evidence="8">The sequence shown here is derived from an EMBL/GenBank/DDBJ whole genome shotgun (WGS) entry which is preliminary data.</text>
</comment>
<gene>
    <name evidence="8" type="ORF">AAP_02233</name>
</gene>
<accession>A0A166P382</accession>
<comment type="similarity">
    <text evidence="2 7">Belongs to the cytochrome P450 family.</text>
</comment>
<dbReference type="Pfam" id="PF00067">
    <property type="entry name" value="p450"/>
    <property type="match status" value="1"/>
</dbReference>
<name>A0A166P382_9EURO</name>
<dbReference type="GO" id="GO:0016712">
    <property type="term" value="F:oxidoreductase activity, acting on paired donors, with incorporation or reduction of molecular oxygen, reduced flavin or flavoprotein as one donor, and incorporation of one atom of oxygen"/>
    <property type="evidence" value="ECO:0007669"/>
    <property type="project" value="InterPro"/>
</dbReference>
<dbReference type="InterPro" id="IPR047146">
    <property type="entry name" value="Cyt_P450_E_CYP52_fungi"/>
</dbReference>
<evidence type="ECO:0000256" key="1">
    <source>
        <dbReference type="ARBA" id="ARBA00001971"/>
    </source>
</evidence>
<comment type="cofactor">
    <cofactor evidence="1">
        <name>heme</name>
        <dbReference type="ChEBI" id="CHEBI:30413"/>
    </cofactor>
</comment>
<dbReference type="PRINTS" id="PR00385">
    <property type="entry name" value="P450"/>
</dbReference>
<dbReference type="GO" id="GO:0005506">
    <property type="term" value="F:iron ion binding"/>
    <property type="evidence" value="ECO:0007669"/>
    <property type="project" value="InterPro"/>
</dbReference>
<dbReference type="CDD" id="cd11063">
    <property type="entry name" value="CYP52"/>
    <property type="match status" value="1"/>
</dbReference>
<evidence type="ECO:0000313" key="8">
    <source>
        <dbReference type="EMBL" id="KZZ94140.1"/>
    </source>
</evidence>
<protein>
    <submittedName>
        <fullName evidence="8">Cytochrome P450 52A1</fullName>
    </submittedName>
</protein>